<dbReference type="Proteomes" id="UP000011625">
    <property type="component" value="Unassembled WGS sequence"/>
</dbReference>
<comment type="caution">
    <text evidence="1">The sequence shown here is derived from an EMBL/GenBank/DDBJ whole genome shotgun (WGS) entry which is preliminary data.</text>
</comment>
<gene>
    <name evidence="1" type="ORF">C450_19536</name>
</gene>
<keyword evidence="2" id="KW-1185">Reference proteome</keyword>
<protein>
    <submittedName>
        <fullName evidence="1">Transposase ISH51</fullName>
    </submittedName>
</protein>
<proteinExistence type="predicted"/>
<dbReference type="PANTHER" id="PTHR33252:SF2">
    <property type="entry name" value="TRANSPOSASE IS4-LIKE DOMAIN-CONTAINING PROTEIN"/>
    <property type="match status" value="1"/>
</dbReference>
<name>M0MVR9_9EURY</name>
<evidence type="ECO:0000313" key="2">
    <source>
        <dbReference type="Proteomes" id="UP000011625"/>
    </source>
</evidence>
<sequence length="377" mass="43671">MRPEQAANELTEEQVLNFLVNTLDEEIDIELGENADIDSEDIWDVLVGATADEDSVSHLCEISEESPHANTILHHLRTKFELEELERVGKTLIQQDILELLPDRPVEVVADLHLRPYYGEEYESKEELYSSLAKAGTTTFHGYATLYARVRNKRYTLAVRRLTDGDTASSVLAELLGVLDREFYDTYCLTLLAAHNYAFVMPIVKWGEKIQNELSTDWSRVIDHDLQGEIDGHTWTVDFPVYIDCTYQQGKYDEEGVARHGYAVDAPFIETPRQARKHYSRRFGIESTYRLSERSIANTTTQNPAVRFLYVLISFLLQNAWRYLHWEYVASPRRGARRLWSWRFDEFLGMVRRATETALAVRRAVPANKPPDDRFER</sequence>
<organism evidence="1 2">
    <name type="scientific">Halococcus salifodinae DSM 8989</name>
    <dbReference type="NCBI Taxonomy" id="1227456"/>
    <lineage>
        <taxon>Archaea</taxon>
        <taxon>Methanobacteriati</taxon>
        <taxon>Methanobacteriota</taxon>
        <taxon>Stenosarchaea group</taxon>
        <taxon>Halobacteria</taxon>
        <taxon>Halobacteriales</taxon>
        <taxon>Halococcaceae</taxon>
        <taxon>Halococcus</taxon>
    </lineage>
</organism>
<dbReference type="AlphaFoldDB" id="M0MVR9"/>
<dbReference type="PANTHER" id="PTHR33252">
    <property type="entry name" value="THIRD ORF IN TRANSPOSON ISC1160"/>
    <property type="match status" value="1"/>
</dbReference>
<dbReference type="EMBL" id="AOME01000089">
    <property type="protein sequence ID" value="EMA48500.1"/>
    <property type="molecule type" value="Genomic_DNA"/>
</dbReference>
<dbReference type="RefSeq" id="WP_005046413.1">
    <property type="nucleotide sequence ID" value="NZ_AOME01000089.1"/>
</dbReference>
<dbReference type="PATRIC" id="fig|1227456.3.peg.3961"/>
<accession>M0MVR9</accession>
<reference evidence="1 2" key="1">
    <citation type="journal article" date="2014" name="PLoS Genet.">
        <title>Phylogenetically driven sequencing of extremely halophilic archaea reveals strategies for static and dynamic osmo-response.</title>
        <authorList>
            <person name="Becker E.A."/>
            <person name="Seitzer P.M."/>
            <person name="Tritt A."/>
            <person name="Larsen D."/>
            <person name="Krusor M."/>
            <person name="Yao A.I."/>
            <person name="Wu D."/>
            <person name="Madern D."/>
            <person name="Eisen J.A."/>
            <person name="Darling A.E."/>
            <person name="Facciotti M.T."/>
        </authorList>
    </citation>
    <scope>NUCLEOTIDE SEQUENCE [LARGE SCALE GENOMIC DNA]</scope>
    <source>
        <strain evidence="1 2">DSM 8989</strain>
    </source>
</reference>
<evidence type="ECO:0000313" key="1">
    <source>
        <dbReference type="EMBL" id="EMA48500.1"/>
    </source>
</evidence>
<dbReference type="NCBIfam" id="NF033541">
    <property type="entry name" value="transpos_ISH3"/>
    <property type="match status" value="1"/>
</dbReference>